<name>A0A9N9AF82_9GLOM</name>
<dbReference type="OrthoDB" id="2408098at2759"/>
<dbReference type="Proteomes" id="UP000789572">
    <property type="component" value="Unassembled WGS sequence"/>
</dbReference>
<reference evidence="1" key="1">
    <citation type="submission" date="2021-06" db="EMBL/GenBank/DDBJ databases">
        <authorList>
            <person name="Kallberg Y."/>
            <person name="Tangrot J."/>
            <person name="Rosling A."/>
        </authorList>
    </citation>
    <scope>NUCLEOTIDE SEQUENCE</scope>
    <source>
        <strain evidence="1">IA702</strain>
    </source>
</reference>
<protein>
    <submittedName>
        <fullName evidence="1">4114_t:CDS:1</fullName>
    </submittedName>
</protein>
<accession>A0A9N9AF82</accession>
<dbReference type="EMBL" id="CAJVPJ010000460">
    <property type="protein sequence ID" value="CAG8526899.1"/>
    <property type="molecule type" value="Genomic_DNA"/>
</dbReference>
<comment type="caution">
    <text evidence="1">The sequence shown here is derived from an EMBL/GenBank/DDBJ whole genome shotgun (WGS) entry which is preliminary data.</text>
</comment>
<evidence type="ECO:0000313" key="1">
    <source>
        <dbReference type="EMBL" id="CAG8526899.1"/>
    </source>
</evidence>
<sequence length="321" mass="36471">MEMFQQFDYGLPACWKNSDLVVYLVDFLRKTGMLIDILDSVPLPKDPTNPSSIYNLPPSAAKFKIRDIDLLRVGFAPASNEDIVIPPAEVTNFPKHYVLPNINGEILARAKFDVHKFGCISDPKVQTFFDKLHDVVFNGLGVVGTDETFTDTLVDDLLRIVELNDWPLKIRNHPPCRLYIEDEPCVSSIPEFVIKNKGSIFVGVEDKHLKNVRPSTDYGESQIAVEVLACGNEDIRSVDRQDWKDQTIYVVRVISRYVTFYKAVIPASYWEELLFGLPKQQSIVIKRWPGANGLRTGFDLAEPDGRQKVLTALIKIRQYLI</sequence>
<proteinExistence type="predicted"/>
<dbReference type="AlphaFoldDB" id="A0A9N9AF82"/>
<gene>
    <name evidence="1" type="ORF">POCULU_LOCUS3863</name>
</gene>
<evidence type="ECO:0000313" key="2">
    <source>
        <dbReference type="Proteomes" id="UP000789572"/>
    </source>
</evidence>
<organism evidence="1 2">
    <name type="scientific">Paraglomus occultum</name>
    <dbReference type="NCBI Taxonomy" id="144539"/>
    <lineage>
        <taxon>Eukaryota</taxon>
        <taxon>Fungi</taxon>
        <taxon>Fungi incertae sedis</taxon>
        <taxon>Mucoromycota</taxon>
        <taxon>Glomeromycotina</taxon>
        <taxon>Glomeromycetes</taxon>
        <taxon>Paraglomerales</taxon>
        <taxon>Paraglomeraceae</taxon>
        <taxon>Paraglomus</taxon>
    </lineage>
</organism>
<keyword evidence="2" id="KW-1185">Reference proteome</keyword>